<evidence type="ECO:0000313" key="1">
    <source>
        <dbReference type="EMBL" id="TRM56814.1"/>
    </source>
</evidence>
<feature type="non-terminal residue" evidence="1">
    <location>
        <position position="718"/>
    </location>
</feature>
<reference evidence="1 2" key="1">
    <citation type="journal article" date="2019" name="New Phytol.">
        <title>Comparative genomics reveals unique wood-decay strategies and fruiting body development in the Schizophyllaceae.</title>
        <authorList>
            <person name="Almasi E."/>
            <person name="Sahu N."/>
            <person name="Krizsan K."/>
            <person name="Balint B."/>
            <person name="Kovacs G.M."/>
            <person name="Kiss B."/>
            <person name="Cseklye J."/>
            <person name="Drula E."/>
            <person name="Henrissat B."/>
            <person name="Nagy I."/>
            <person name="Chovatia M."/>
            <person name="Adam C."/>
            <person name="LaButti K."/>
            <person name="Lipzen A."/>
            <person name="Riley R."/>
            <person name="Grigoriev I.V."/>
            <person name="Nagy L.G."/>
        </authorList>
    </citation>
    <scope>NUCLEOTIDE SEQUENCE [LARGE SCALE GENOMIC DNA]</scope>
    <source>
        <strain evidence="1 2">NL-1724</strain>
    </source>
</reference>
<comment type="caution">
    <text evidence="1">The sequence shown here is derived from an EMBL/GenBank/DDBJ whole genome shotgun (WGS) entry which is preliminary data.</text>
</comment>
<proteinExistence type="predicted"/>
<sequence length="718" mass="81819">VELSCIIIGYCDRATLAALLLVDRTFMALALPPFYARIVLNTHDDADRLHRRMSVHRYVRVVELRMVCVPRHMPLLKHVHTLIWKTTRDADQLQVSGEHVADIIRRLPAVTVLHLPLIFPRVSAIETATSPIARCLTSLDIAIPYMPIAAHPQTFSPLPALRRLVIRSSPSNALPEFVAQYVRVVARQLHDVRLPSALTWDSFRAAVVELPPSVLRLRFGHVVDATTYVLGINVVLPAVTTLVFEVRVIEDDHRLEWQFFQGFVEQQRRSGALPALKHIEVYIYAANAEQRYLYSDWSFALFDKGRGWSSMDWCAWTLGVLGRDASLDLVVYTRFSRGSQELFDLYAAVKNCMRCLPAHRFSVDVLIRAMQVGHYVYLAPELQAMVAGESDRKLLGTLLRTSRFLHHTVTPMFYEEVSLRTEQDALKLASHPSAAGLVRTLNVNMDVPRSIPPMAKVTTIRWESCMSVDGVRLSGSQAAEFLGRFPSLVHLHLLVDFTYMSDLDIALQSVAGRLITLEFGFPSVPTWSAVRTPRSLFTSLKELRFGDGQFINVASFVHHHIRGRADNLEVMRLPRYCTWGSFCAAVDVVAPRLTQLELEAFLGMEKYDMRPGLETPLLHTIVFEVHRPNDDTRHEWSFMRDFMFVAQVRNRMPVLQTIRVVLYAANALQSMLVWEWTYALFRVDDGPSDMDWRSWVECVLGTFRRLHLVIHAPFLQGS</sequence>
<organism evidence="1 2">
    <name type="scientific">Schizophyllum amplum</name>
    <dbReference type="NCBI Taxonomy" id="97359"/>
    <lineage>
        <taxon>Eukaryota</taxon>
        <taxon>Fungi</taxon>
        <taxon>Dikarya</taxon>
        <taxon>Basidiomycota</taxon>
        <taxon>Agaricomycotina</taxon>
        <taxon>Agaricomycetes</taxon>
        <taxon>Agaricomycetidae</taxon>
        <taxon>Agaricales</taxon>
        <taxon>Schizophyllaceae</taxon>
        <taxon>Schizophyllum</taxon>
    </lineage>
</organism>
<dbReference type="AlphaFoldDB" id="A0A550BW86"/>
<dbReference type="Proteomes" id="UP000320762">
    <property type="component" value="Unassembled WGS sequence"/>
</dbReference>
<gene>
    <name evidence="1" type="ORF">BD626DRAFT_377965</name>
</gene>
<evidence type="ECO:0000313" key="2">
    <source>
        <dbReference type="Proteomes" id="UP000320762"/>
    </source>
</evidence>
<keyword evidence="2" id="KW-1185">Reference proteome</keyword>
<protein>
    <submittedName>
        <fullName evidence="1">Uncharacterized protein</fullName>
    </submittedName>
</protein>
<dbReference type="EMBL" id="VDMD01000059">
    <property type="protein sequence ID" value="TRM56814.1"/>
    <property type="molecule type" value="Genomic_DNA"/>
</dbReference>
<feature type="non-terminal residue" evidence="1">
    <location>
        <position position="1"/>
    </location>
</feature>
<accession>A0A550BW86</accession>
<name>A0A550BW86_9AGAR</name>
<dbReference type="OrthoDB" id="3078991at2759"/>